<reference evidence="1 2" key="1">
    <citation type="submission" date="2021-06" db="EMBL/GenBank/DDBJ databases">
        <title>Caerostris darwini draft genome.</title>
        <authorList>
            <person name="Kono N."/>
            <person name="Arakawa K."/>
        </authorList>
    </citation>
    <scope>NUCLEOTIDE SEQUENCE [LARGE SCALE GENOMIC DNA]</scope>
</reference>
<proteinExistence type="predicted"/>
<dbReference type="EMBL" id="BPLQ01003666">
    <property type="protein sequence ID" value="GIY02264.1"/>
    <property type="molecule type" value="Genomic_DNA"/>
</dbReference>
<keyword evidence="2" id="KW-1185">Reference proteome</keyword>
<gene>
    <name evidence="1" type="ORF">CDAR_112551</name>
</gene>
<name>A0AAV4Q1C7_9ARAC</name>
<accession>A0AAV4Q1C7</accession>
<protein>
    <submittedName>
        <fullName evidence="1">Uncharacterized protein</fullName>
    </submittedName>
</protein>
<comment type="caution">
    <text evidence="1">The sequence shown here is derived from an EMBL/GenBank/DDBJ whole genome shotgun (WGS) entry which is preliminary data.</text>
</comment>
<organism evidence="1 2">
    <name type="scientific">Caerostris darwini</name>
    <dbReference type="NCBI Taxonomy" id="1538125"/>
    <lineage>
        <taxon>Eukaryota</taxon>
        <taxon>Metazoa</taxon>
        <taxon>Ecdysozoa</taxon>
        <taxon>Arthropoda</taxon>
        <taxon>Chelicerata</taxon>
        <taxon>Arachnida</taxon>
        <taxon>Araneae</taxon>
        <taxon>Araneomorphae</taxon>
        <taxon>Entelegynae</taxon>
        <taxon>Araneoidea</taxon>
        <taxon>Araneidae</taxon>
        <taxon>Caerostris</taxon>
    </lineage>
</organism>
<sequence length="84" mass="9168">MTELDKQWLHFFYNHPLVGHIMSQSFSHIHGSPANQSAGTQLFAVLPLSPIDKMINFSPSAINGPSGNEPGGLPRDLWAEIDGV</sequence>
<evidence type="ECO:0000313" key="2">
    <source>
        <dbReference type="Proteomes" id="UP001054837"/>
    </source>
</evidence>
<evidence type="ECO:0000313" key="1">
    <source>
        <dbReference type="EMBL" id="GIY02264.1"/>
    </source>
</evidence>
<dbReference type="AlphaFoldDB" id="A0AAV4Q1C7"/>
<dbReference type="Proteomes" id="UP001054837">
    <property type="component" value="Unassembled WGS sequence"/>
</dbReference>